<reference evidence="2" key="1">
    <citation type="submission" date="2020-11" db="EMBL/GenBank/DDBJ databases">
        <authorList>
            <person name="Tran Van P."/>
        </authorList>
    </citation>
    <scope>NUCLEOTIDE SEQUENCE</scope>
</reference>
<name>A0A7R8WJE6_9CRUS</name>
<dbReference type="AlphaFoldDB" id="A0A7R8WJE6"/>
<evidence type="ECO:0000313" key="2">
    <source>
        <dbReference type="EMBL" id="CAD7230072.1"/>
    </source>
</evidence>
<feature type="compositionally biased region" description="Polar residues" evidence="1">
    <location>
        <begin position="400"/>
        <end position="413"/>
    </location>
</feature>
<feature type="region of interest" description="Disordered" evidence="1">
    <location>
        <begin position="398"/>
        <end position="524"/>
    </location>
</feature>
<feature type="compositionally biased region" description="Low complexity" evidence="1">
    <location>
        <begin position="471"/>
        <end position="486"/>
    </location>
</feature>
<dbReference type="EMBL" id="OB662443">
    <property type="protein sequence ID" value="CAD7230072.1"/>
    <property type="molecule type" value="Genomic_DNA"/>
</dbReference>
<proteinExistence type="predicted"/>
<feature type="compositionally biased region" description="Pro residues" evidence="1">
    <location>
        <begin position="191"/>
        <end position="202"/>
    </location>
</feature>
<feature type="compositionally biased region" description="Basic and acidic residues" evidence="1">
    <location>
        <begin position="128"/>
        <end position="139"/>
    </location>
</feature>
<gene>
    <name evidence="2" type="ORF">CTOB1V02_LOCUS7935</name>
</gene>
<accession>A0A7R8WJE6</accession>
<feature type="region of interest" description="Disordered" evidence="1">
    <location>
        <begin position="21"/>
        <end position="52"/>
    </location>
</feature>
<evidence type="ECO:0000256" key="1">
    <source>
        <dbReference type="SAM" id="MobiDB-lite"/>
    </source>
</evidence>
<feature type="region of interest" description="Disordered" evidence="1">
    <location>
        <begin position="71"/>
        <end position="207"/>
    </location>
</feature>
<sequence length="524" mass="58075">MSTSPFDNSPRKRGEALVLDLSQREYQHGRHKEIRRFPQRTPRCLPPCPPFPPRCRRLSRKNVRWKSRLEVVDEECQTPEEDRPPRKTTPLRSRLLRRTESTWLPPSLQSEEETPLPATKPKIFPLDTGKETRLTEHQKTWPSDDQTWPPPLLRKRAHTSVPPADTLDQPKRFPSNSEQKTWRPPENHSSWPPPQPPPPPTKEAPVVGKRSLKVTLWQPRPAAKSDEESEDLLDSSLPLRRLRQLRDFLRSKLHTEVVIGVEHGFTALRIKHSEGHAHLLLEGSLLAHLLQDNTPLAESELNKFLEFVESLMPTSKSSDSLPSGTSRSSCALVEAVVKMKSDAGQLLPKDENLPELLSSQELTSQMPSAELRQAQFRIFDVGFTKGLSAAALEGLEGNSGPLTSSEPPSSTALKTGPLEDFNSHQEGTKGPRPSVDALPAPRRTDSAASCSPGGSSRGGAPGRLTTEEPSPRAQRSSPRPIRPHSSCLDSREDACATFPSPPTRAGGASQRLGANPPDTQANQR</sequence>
<feature type="compositionally biased region" description="Basic residues" evidence="1">
    <location>
        <begin position="29"/>
        <end position="38"/>
    </location>
</feature>
<protein>
    <submittedName>
        <fullName evidence="2">Uncharacterized protein</fullName>
    </submittedName>
</protein>
<organism evidence="2">
    <name type="scientific">Cyprideis torosa</name>
    <dbReference type="NCBI Taxonomy" id="163714"/>
    <lineage>
        <taxon>Eukaryota</taxon>
        <taxon>Metazoa</taxon>
        <taxon>Ecdysozoa</taxon>
        <taxon>Arthropoda</taxon>
        <taxon>Crustacea</taxon>
        <taxon>Oligostraca</taxon>
        <taxon>Ostracoda</taxon>
        <taxon>Podocopa</taxon>
        <taxon>Podocopida</taxon>
        <taxon>Cytherocopina</taxon>
        <taxon>Cytheroidea</taxon>
        <taxon>Cytherideidae</taxon>
        <taxon>Cyprideis</taxon>
    </lineage>
</organism>